<dbReference type="PANTHER" id="PTHR43433">
    <property type="entry name" value="HYDROLASE, ALPHA/BETA FOLD FAMILY PROTEIN"/>
    <property type="match status" value="1"/>
</dbReference>
<keyword evidence="3" id="KW-1185">Reference proteome</keyword>
<evidence type="ECO:0000313" key="2">
    <source>
        <dbReference type="EMBL" id="MBB4081992.1"/>
    </source>
</evidence>
<protein>
    <submittedName>
        <fullName evidence="2">Pimeloyl-ACP methyl ester carboxylesterase</fullName>
    </submittedName>
</protein>
<evidence type="ECO:0000259" key="1">
    <source>
        <dbReference type="Pfam" id="PF00561"/>
    </source>
</evidence>
<dbReference type="RefSeq" id="WP_183203125.1">
    <property type="nucleotide sequence ID" value="NZ_BAAAER010000004.1"/>
</dbReference>
<dbReference type="InterPro" id="IPR000073">
    <property type="entry name" value="AB_hydrolase_1"/>
</dbReference>
<feature type="domain" description="AB hydrolase-1" evidence="1">
    <location>
        <begin position="21"/>
        <end position="244"/>
    </location>
</feature>
<dbReference type="PRINTS" id="PR00111">
    <property type="entry name" value="ABHYDROLASE"/>
</dbReference>
<sequence>MRFLDRGGVRLAWDESGSGVPILLIMGHRYSSGMWYPLKEALGDRYHLLSFDNRGTGQSGAPRRTSVEEMTADALAVLDAAGVQSAHVYGVSMGGGIALEFGIRYPERARSLILGCTMAKTPDIKPRPDWLIKLLYNALPLLKLLAKPKHKNGYGDAAPDDVIARDMKVLAKDPYDLNGVIAQAIAISHYSVDPADVRAVKLPTLVLHGTQDLAVPYEAGKAMAEMIPDARLVTFQDIGHNYFIGAGERANAEVERFIGEVEAARAGA</sequence>
<dbReference type="Pfam" id="PF00561">
    <property type="entry name" value="Abhydrolase_1"/>
    <property type="match status" value="1"/>
</dbReference>
<dbReference type="InterPro" id="IPR050471">
    <property type="entry name" value="AB_hydrolase"/>
</dbReference>
<evidence type="ECO:0000313" key="3">
    <source>
        <dbReference type="Proteomes" id="UP000529946"/>
    </source>
</evidence>
<dbReference type="SUPFAM" id="SSF53474">
    <property type="entry name" value="alpha/beta-Hydrolases"/>
    <property type="match status" value="1"/>
</dbReference>
<accession>A0A7W6NPB4</accession>
<reference evidence="2 3" key="1">
    <citation type="submission" date="2020-08" db="EMBL/GenBank/DDBJ databases">
        <title>Genomic Encyclopedia of Type Strains, Phase IV (KMG-IV): sequencing the most valuable type-strain genomes for metagenomic binning, comparative biology and taxonomic classification.</title>
        <authorList>
            <person name="Goeker M."/>
        </authorList>
    </citation>
    <scope>NUCLEOTIDE SEQUENCE [LARGE SCALE GENOMIC DNA]</scope>
    <source>
        <strain evidence="2 3">DSM 23960</strain>
    </source>
</reference>
<dbReference type="AlphaFoldDB" id="A0A7W6NPB4"/>
<name>A0A7W6NPB4_9CAUL</name>
<dbReference type="EMBL" id="JACIDM010000001">
    <property type="protein sequence ID" value="MBB4081992.1"/>
    <property type="molecule type" value="Genomic_DNA"/>
</dbReference>
<comment type="caution">
    <text evidence="2">The sequence shown here is derived from an EMBL/GenBank/DDBJ whole genome shotgun (WGS) entry which is preliminary data.</text>
</comment>
<dbReference type="Gene3D" id="3.40.50.1820">
    <property type="entry name" value="alpha/beta hydrolase"/>
    <property type="match status" value="1"/>
</dbReference>
<gene>
    <name evidence="2" type="ORF">GGR12_000831</name>
</gene>
<dbReference type="Proteomes" id="UP000529946">
    <property type="component" value="Unassembled WGS sequence"/>
</dbReference>
<dbReference type="PANTHER" id="PTHR43433:SF5">
    <property type="entry name" value="AB HYDROLASE-1 DOMAIN-CONTAINING PROTEIN"/>
    <property type="match status" value="1"/>
</dbReference>
<organism evidence="2 3">
    <name type="scientific">Brevundimonas lenta</name>
    <dbReference type="NCBI Taxonomy" id="424796"/>
    <lineage>
        <taxon>Bacteria</taxon>
        <taxon>Pseudomonadati</taxon>
        <taxon>Pseudomonadota</taxon>
        <taxon>Alphaproteobacteria</taxon>
        <taxon>Caulobacterales</taxon>
        <taxon>Caulobacteraceae</taxon>
        <taxon>Brevundimonas</taxon>
    </lineage>
</organism>
<dbReference type="InterPro" id="IPR029058">
    <property type="entry name" value="AB_hydrolase_fold"/>
</dbReference>
<proteinExistence type="predicted"/>